<evidence type="ECO:0000256" key="8">
    <source>
        <dbReference type="ARBA" id="ARBA00023316"/>
    </source>
</evidence>
<feature type="transmembrane region" description="Helical" evidence="9">
    <location>
        <begin position="544"/>
        <end position="564"/>
    </location>
</feature>
<dbReference type="EC" id="2.4.1.16" evidence="2"/>
<keyword evidence="11" id="KW-1185">Reference proteome</keyword>
<evidence type="ECO:0000256" key="1">
    <source>
        <dbReference type="ARBA" id="ARBA00004651"/>
    </source>
</evidence>
<dbReference type="GO" id="GO:0005886">
    <property type="term" value="C:plasma membrane"/>
    <property type="evidence" value="ECO:0007669"/>
    <property type="project" value="UniProtKB-SubCell"/>
</dbReference>
<evidence type="ECO:0000313" key="11">
    <source>
        <dbReference type="Proteomes" id="UP001162131"/>
    </source>
</evidence>
<feature type="transmembrane region" description="Helical" evidence="9">
    <location>
        <begin position="410"/>
        <end position="442"/>
    </location>
</feature>
<feature type="transmembrane region" description="Helical" evidence="9">
    <location>
        <begin position="593"/>
        <end position="614"/>
    </location>
</feature>
<feature type="transmembrane region" description="Helical" evidence="9">
    <location>
        <begin position="517"/>
        <end position="538"/>
    </location>
</feature>
<feature type="transmembrane region" description="Helical" evidence="9">
    <location>
        <begin position="487"/>
        <end position="508"/>
    </location>
</feature>
<dbReference type="Proteomes" id="UP001162131">
    <property type="component" value="Unassembled WGS sequence"/>
</dbReference>
<keyword evidence="5" id="KW-0808">Transferase</keyword>
<dbReference type="PANTHER" id="PTHR22914:SF9">
    <property type="entry name" value="CHITIN SYNTHASE 1"/>
    <property type="match status" value="1"/>
</dbReference>
<keyword evidence="4" id="KW-0328">Glycosyltransferase</keyword>
<dbReference type="AlphaFoldDB" id="A0AAU9JDN3"/>
<evidence type="ECO:0000256" key="5">
    <source>
        <dbReference type="ARBA" id="ARBA00022679"/>
    </source>
</evidence>
<dbReference type="GO" id="GO:0004100">
    <property type="term" value="F:chitin synthase activity"/>
    <property type="evidence" value="ECO:0007669"/>
    <property type="project" value="UniProtKB-EC"/>
</dbReference>
<keyword evidence="7 9" id="KW-0472">Membrane</keyword>
<protein>
    <recommendedName>
        <fullName evidence="2">chitin synthase</fullName>
        <ecNumber evidence="2">2.4.1.16</ecNumber>
    </recommendedName>
</protein>
<organism evidence="10 11">
    <name type="scientific">Blepharisma stoltei</name>
    <dbReference type="NCBI Taxonomy" id="1481888"/>
    <lineage>
        <taxon>Eukaryota</taxon>
        <taxon>Sar</taxon>
        <taxon>Alveolata</taxon>
        <taxon>Ciliophora</taxon>
        <taxon>Postciliodesmatophora</taxon>
        <taxon>Heterotrichea</taxon>
        <taxon>Heterotrichida</taxon>
        <taxon>Blepharismidae</taxon>
        <taxon>Blepharisma</taxon>
    </lineage>
</organism>
<keyword evidence="9" id="KW-1133">Transmembrane helix</keyword>
<dbReference type="GO" id="GO:0006031">
    <property type="term" value="P:chitin biosynthetic process"/>
    <property type="evidence" value="ECO:0007669"/>
    <property type="project" value="TreeGrafter"/>
</dbReference>
<evidence type="ECO:0000256" key="3">
    <source>
        <dbReference type="ARBA" id="ARBA00022475"/>
    </source>
</evidence>
<dbReference type="InterPro" id="IPR004835">
    <property type="entry name" value="Chitin_synth"/>
</dbReference>
<evidence type="ECO:0000256" key="2">
    <source>
        <dbReference type="ARBA" id="ARBA00012543"/>
    </source>
</evidence>
<feature type="transmembrane region" description="Helical" evidence="9">
    <location>
        <begin position="454"/>
        <end position="475"/>
    </location>
</feature>
<gene>
    <name evidence="10" type="ORF">BSTOLATCC_MIC34302</name>
</gene>
<sequence>MDAQNGYWCDYQPFFLNKHMGRRRKRNGEAQMWGLDDVNGFKLVGQSIDELGLLQKYKRKSRESIGCEVVIGIFIQPDEESHFAATMDSVVKNVKNFKDKGLSVLCIAIADGREKLKSADNDSLMGSVFHNVYYDESLIEKQFNLSKENNKIPLKYFMTNPAESQTDEELAHMFMHRNWLKIDEGGNERKIDLIFCIKEKYSGKLNSHLWFFGGFCQHINPRIVMLLDAGVKPQKNALIYMWKALRADENLAGCTGELKPDTKKWKDIFRYAQVAEYKSIYMLDKALESVVGYISSLPSCFSAYQWKALSMPILLETHFKSICNPEEIDAANSNYYLSVDRLLSLSLFMQRKQKYTLRFVKRSKAKIHVSNKVYKIMLTRRKWINGTWFILLESLKKSYLIFGCKTNHPWYRIILFALQMILFITNFFFSWLIVGYFFVFLAQGLRTRVDNDHVQDIFMIFYGLLLEHVLILSLGVSPKKADKCLTYMSYILLGISIVSVYFFLGYWFQQPDGGYSMVYFAAFLTASGLFILNLLFYLEIIFSIPFYVILIPVLVNICMVYSICNIHDCSNSHPEKITEKEREQIARFQSFRAFWLLVWISTNGVFAYGLYELIEEKKMYALIAIAMVGMANIIIRLIGGLVYHAKEWVLNKHDDKIDQKNHRIEDNVEDAEKIFIEVPSLSDY</sequence>
<dbReference type="PANTHER" id="PTHR22914">
    <property type="entry name" value="CHITIN SYNTHASE"/>
    <property type="match status" value="1"/>
</dbReference>
<reference evidence="10" key="1">
    <citation type="submission" date="2021-09" db="EMBL/GenBank/DDBJ databases">
        <authorList>
            <consortium name="AG Swart"/>
            <person name="Singh M."/>
            <person name="Singh A."/>
            <person name="Seah K."/>
            <person name="Emmerich C."/>
        </authorList>
    </citation>
    <scope>NUCLEOTIDE SEQUENCE</scope>
    <source>
        <strain evidence="10">ATCC30299</strain>
    </source>
</reference>
<name>A0AAU9JDN3_9CILI</name>
<dbReference type="GO" id="GO:0071555">
    <property type="term" value="P:cell wall organization"/>
    <property type="evidence" value="ECO:0007669"/>
    <property type="project" value="UniProtKB-KW"/>
</dbReference>
<comment type="caution">
    <text evidence="10">The sequence shown here is derived from an EMBL/GenBank/DDBJ whole genome shotgun (WGS) entry which is preliminary data.</text>
</comment>
<evidence type="ECO:0000256" key="9">
    <source>
        <dbReference type="SAM" id="Phobius"/>
    </source>
</evidence>
<accession>A0AAU9JDN3</accession>
<evidence type="ECO:0000313" key="10">
    <source>
        <dbReference type="EMBL" id="CAG9323653.1"/>
    </source>
</evidence>
<keyword evidence="8" id="KW-0961">Cell wall biogenesis/degradation</keyword>
<evidence type="ECO:0000256" key="7">
    <source>
        <dbReference type="ARBA" id="ARBA00023136"/>
    </source>
</evidence>
<comment type="subcellular location">
    <subcellularLocation>
        <location evidence="1">Cell membrane</location>
        <topology evidence="1">Multi-pass membrane protein</topology>
    </subcellularLocation>
</comment>
<dbReference type="EMBL" id="CAJZBQ010000034">
    <property type="protein sequence ID" value="CAG9323653.1"/>
    <property type="molecule type" value="Genomic_DNA"/>
</dbReference>
<proteinExistence type="predicted"/>
<feature type="transmembrane region" description="Helical" evidence="9">
    <location>
        <begin position="620"/>
        <end position="643"/>
    </location>
</feature>
<evidence type="ECO:0000256" key="4">
    <source>
        <dbReference type="ARBA" id="ARBA00022676"/>
    </source>
</evidence>
<evidence type="ECO:0000256" key="6">
    <source>
        <dbReference type="ARBA" id="ARBA00022692"/>
    </source>
</evidence>
<dbReference type="Pfam" id="PF01644">
    <property type="entry name" value="Chitin_synth_1"/>
    <property type="match status" value="1"/>
</dbReference>
<keyword evidence="3" id="KW-1003">Cell membrane</keyword>
<keyword evidence="6 9" id="KW-0812">Transmembrane</keyword>